<dbReference type="Pfam" id="PF00078">
    <property type="entry name" value="RVT_1"/>
    <property type="match status" value="1"/>
</dbReference>
<feature type="domain" description="Reverse transcriptase" evidence="1">
    <location>
        <begin position="313"/>
        <end position="552"/>
    </location>
</feature>
<protein>
    <submittedName>
        <fullName evidence="3">Mitochondrial enolase superfamily member 1</fullName>
    </submittedName>
</protein>
<evidence type="ECO:0000313" key="4">
    <source>
        <dbReference type="Proteomes" id="UP001623348"/>
    </source>
</evidence>
<dbReference type="Pfam" id="PF00075">
    <property type="entry name" value="RNase_H"/>
    <property type="match status" value="1"/>
</dbReference>
<dbReference type="PROSITE" id="PS50878">
    <property type="entry name" value="RT_POL"/>
    <property type="match status" value="1"/>
</dbReference>
<gene>
    <name evidence="3" type="ORF">GRJ2_003501600</name>
</gene>
<dbReference type="InterPro" id="IPR000477">
    <property type="entry name" value="RT_dom"/>
</dbReference>
<accession>A0ABC9YJU3</accession>
<evidence type="ECO:0000259" key="2">
    <source>
        <dbReference type="PROSITE" id="PS50879"/>
    </source>
</evidence>
<name>A0ABC9YJU3_GRUJA</name>
<dbReference type="CDD" id="cd01650">
    <property type="entry name" value="RT_nLTR_like"/>
    <property type="match status" value="1"/>
</dbReference>
<comment type="caution">
    <text evidence="3">The sequence shown here is derived from an EMBL/GenBank/DDBJ whole genome shotgun (WGS) entry which is preliminary data.</text>
</comment>
<organism evidence="3 4">
    <name type="scientific">Grus japonensis</name>
    <name type="common">Japanese crane</name>
    <name type="synonym">Red-crowned crane</name>
    <dbReference type="NCBI Taxonomy" id="30415"/>
    <lineage>
        <taxon>Eukaryota</taxon>
        <taxon>Metazoa</taxon>
        <taxon>Chordata</taxon>
        <taxon>Craniata</taxon>
        <taxon>Vertebrata</taxon>
        <taxon>Euteleostomi</taxon>
        <taxon>Archelosauria</taxon>
        <taxon>Archosauria</taxon>
        <taxon>Dinosauria</taxon>
        <taxon>Saurischia</taxon>
        <taxon>Theropoda</taxon>
        <taxon>Coelurosauria</taxon>
        <taxon>Aves</taxon>
        <taxon>Neognathae</taxon>
        <taxon>Neoaves</taxon>
        <taxon>Gruiformes</taxon>
        <taxon>Gruidae</taxon>
        <taxon>Grus</taxon>
    </lineage>
</organism>
<dbReference type="Proteomes" id="UP001623348">
    <property type="component" value="Unassembled WGS sequence"/>
</dbReference>
<dbReference type="AlphaFoldDB" id="A0ABC9YJU3"/>
<dbReference type="SUPFAM" id="SSF53098">
    <property type="entry name" value="Ribonuclease H-like"/>
    <property type="match status" value="1"/>
</dbReference>
<sequence length="552" mass="63019">MKAIQLALDIAEREKWTLLPPYTDSWMVANALWGWLQQWKRSNWQRRGKPIWAAPLWQDIAAWLEKLVVKVHHVDAHVPKSWATEEHQNNQQVVDQAAKIEVAQVDLDWQHKGELFMAWWARDTSGHQGRDATYRWACDQMVEKLKEKKEVYSMWKKGMATWEEYRDVVRVCRDATRKAKAHLELKLARDVKDKKKGFFKYISSKRKTRENVGLLLNEVGALVMEDTEKAELLNAFFASVFNAKICPQETQNLEVGEKVLRKEDLPLVEEDQVREHLGKLDIHKSMGPDGMHLRVLRELADVIARSLSIIFKRSWRTGEVPEDWRKASVTPVFKKGKKEDPGNYRPVSLTSIPGKVMEQLILGVVNKHVEEKKVIGGGQHGFTKGKSCLTNLTGFYDGMTGWVDEGRAVDVVYLVFSKAFDTVSHNILVSKLRKCGLDEWTVRWVENWLNGRAQRVVISGAESSWRPVSSGVPQGSVLGPVLFNIFIDDLDEGTECTLSKFADDTKLGGVADTPEGCADIQRDLDRLESWAERNHMKFNKGKCRVLHLGVVG</sequence>
<dbReference type="SUPFAM" id="SSF56672">
    <property type="entry name" value="DNA/RNA polymerases"/>
    <property type="match status" value="1"/>
</dbReference>
<evidence type="ECO:0000259" key="1">
    <source>
        <dbReference type="PROSITE" id="PS50878"/>
    </source>
</evidence>
<keyword evidence="4" id="KW-1185">Reference proteome</keyword>
<dbReference type="InterPro" id="IPR012337">
    <property type="entry name" value="RNaseH-like_sf"/>
</dbReference>
<dbReference type="GO" id="GO:0006259">
    <property type="term" value="P:DNA metabolic process"/>
    <property type="evidence" value="ECO:0007669"/>
    <property type="project" value="UniProtKB-ARBA"/>
</dbReference>
<dbReference type="InterPro" id="IPR036397">
    <property type="entry name" value="RNaseH_sf"/>
</dbReference>
<dbReference type="EMBL" id="BAAFJT010000363">
    <property type="protein sequence ID" value="GAB0210358.1"/>
    <property type="molecule type" value="Genomic_DNA"/>
</dbReference>
<dbReference type="Gene3D" id="3.30.420.10">
    <property type="entry name" value="Ribonuclease H-like superfamily/Ribonuclease H"/>
    <property type="match status" value="1"/>
</dbReference>
<proteinExistence type="predicted"/>
<feature type="domain" description="RNase H type-1" evidence="2">
    <location>
        <begin position="1"/>
        <end position="99"/>
    </location>
</feature>
<dbReference type="InterPro" id="IPR002156">
    <property type="entry name" value="RNaseH_domain"/>
</dbReference>
<dbReference type="PANTHER" id="PTHR33332">
    <property type="entry name" value="REVERSE TRANSCRIPTASE DOMAIN-CONTAINING PROTEIN"/>
    <property type="match status" value="1"/>
</dbReference>
<dbReference type="PROSITE" id="PS50879">
    <property type="entry name" value="RNASE_H_1"/>
    <property type="match status" value="1"/>
</dbReference>
<evidence type="ECO:0000313" key="3">
    <source>
        <dbReference type="EMBL" id="GAB0210358.1"/>
    </source>
</evidence>
<dbReference type="InterPro" id="IPR043502">
    <property type="entry name" value="DNA/RNA_pol_sf"/>
</dbReference>
<reference evidence="3 4" key="1">
    <citation type="submission" date="2024-06" db="EMBL/GenBank/DDBJ databases">
        <title>The draft genome of Grus japonensis, version 3.</title>
        <authorList>
            <person name="Nabeshima K."/>
            <person name="Suzuki S."/>
            <person name="Onuma M."/>
        </authorList>
    </citation>
    <scope>NUCLEOTIDE SEQUENCE [LARGE SCALE GENOMIC DNA]</scope>
    <source>
        <strain evidence="3 4">451A</strain>
    </source>
</reference>